<dbReference type="Pfam" id="PF01266">
    <property type="entry name" value="DAO"/>
    <property type="match status" value="1"/>
</dbReference>
<feature type="domain" description="FAD dependent oxidoreductase" evidence="1">
    <location>
        <begin position="43"/>
        <end position="435"/>
    </location>
</feature>
<proteinExistence type="predicted"/>
<dbReference type="PANTHER" id="PTHR13847">
    <property type="entry name" value="SARCOSINE DEHYDROGENASE-RELATED"/>
    <property type="match status" value="1"/>
</dbReference>
<dbReference type="GO" id="GO:0008608">
    <property type="term" value="P:attachment of spindle microtubules to kinetochore"/>
    <property type="evidence" value="ECO:0007669"/>
    <property type="project" value="InterPro"/>
</dbReference>
<dbReference type="Pfam" id="PF08650">
    <property type="entry name" value="DASH_Dad4"/>
    <property type="match status" value="1"/>
</dbReference>
<dbReference type="PANTHER" id="PTHR13847:SF213">
    <property type="entry name" value="DEPENDENT OXIDOREDUCTASE, PUTATIVE-RELATED"/>
    <property type="match status" value="1"/>
</dbReference>
<organism evidence="2 3">
    <name type="scientific">Cryoendolithus antarcticus</name>
    <dbReference type="NCBI Taxonomy" id="1507870"/>
    <lineage>
        <taxon>Eukaryota</taxon>
        <taxon>Fungi</taxon>
        <taxon>Dikarya</taxon>
        <taxon>Ascomycota</taxon>
        <taxon>Pezizomycotina</taxon>
        <taxon>Dothideomycetes</taxon>
        <taxon>Dothideomycetidae</taxon>
        <taxon>Cladosporiales</taxon>
        <taxon>Cladosporiaceae</taxon>
        <taxon>Cryoendolithus</taxon>
    </lineage>
</organism>
<dbReference type="AlphaFoldDB" id="A0A1V8T9Q7"/>
<evidence type="ECO:0000259" key="1">
    <source>
        <dbReference type="Pfam" id="PF01266"/>
    </source>
</evidence>
<dbReference type="InterPro" id="IPR013959">
    <property type="entry name" value="DASH_Dad4"/>
</dbReference>
<dbReference type="OrthoDB" id="429143at2759"/>
<reference evidence="3" key="1">
    <citation type="submission" date="2017-03" db="EMBL/GenBank/DDBJ databases">
        <title>Genomes of endolithic fungi from Antarctica.</title>
        <authorList>
            <person name="Coleine C."/>
            <person name="Masonjones S."/>
            <person name="Stajich J.E."/>
        </authorList>
    </citation>
    <scope>NUCLEOTIDE SEQUENCE [LARGE SCALE GENOMIC DNA]</scope>
    <source>
        <strain evidence="3">CCFEE 5527</strain>
    </source>
</reference>
<dbReference type="InterPro" id="IPR036188">
    <property type="entry name" value="FAD/NAD-bd_sf"/>
</dbReference>
<keyword evidence="3" id="KW-1185">Reference proteome</keyword>
<sequence length="567" mass="62081">MAGDDYIADPGLPHPAPTESYWQCPPHALASHQSAQLPTEASVVIIGSGITGTSVAYHLLQRNPHLQVVIVEARTITSGATGRNGGHCKDVSFKTYRQTRERIGRDAAMRLVNFRRSHVDETRRLAQEVHDEGFGEAQFRDVQSLTAVYDQGIFEGFKDGLEALLEDFPEWRDQYSIINGHESHEKHGMPGAHGIIASPAAALWPYRLITGSLERLLSKHKSFSLEAQTPVLSISANDVPSHPYLVRTPRGTIRTQHVVHCTNGHASHLLPALASKIIPVRGQMSVQTPSSELPRLGHSYSWSLCWPGGGFDYMTQAGDAEGLVFLGGGAQQAKEVGVVELGVTDDSALNKPGLAHLCSILPNHFEAAEGTTLKQAWTGVMGFTPDAFPLVGKVPQELTPTKLSIGAAGNEWIAAGFSGYGMVHCWQSGRALADMISGQPQDTIDEYFPTEQFALSRKRLEGMNLETLRAFFVPNPPEIPRSHLETESPHEHQQSLLLSRIITNVEKLNEAVMVLNKSLQEINVQNMNVELVAQMFKNYQSNVLFHLEATDSLKDSTSMARAAEGDD</sequence>
<dbReference type="SUPFAM" id="SSF51905">
    <property type="entry name" value="FAD/NAD(P)-binding domain"/>
    <property type="match status" value="1"/>
</dbReference>
<comment type="caution">
    <text evidence="2">The sequence shown here is derived from an EMBL/GenBank/DDBJ whole genome shotgun (WGS) entry which is preliminary data.</text>
</comment>
<name>A0A1V8T9Q7_9PEZI</name>
<dbReference type="InterPro" id="IPR006076">
    <property type="entry name" value="FAD-dep_OxRdtase"/>
</dbReference>
<dbReference type="GO" id="GO:0005737">
    <property type="term" value="C:cytoplasm"/>
    <property type="evidence" value="ECO:0007669"/>
    <property type="project" value="TreeGrafter"/>
</dbReference>
<dbReference type="Gene3D" id="3.30.9.10">
    <property type="entry name" value="D-Amino Acid Oxidase, subunit A, domain 2"/>
    <property type="match status" value="1"/>
</dbReference>
<dbReference type="Gene3D" id="3.50.50.60">
    <property type="entry name" value="FAD/NAD(P)-binding domain"/>
    <property type="match status" value="1"/>
</dbReference>
<dbReference type="Proteomes" id="UP000192596">
    <property type="component" value="Unassembled WGS sequence"/>
</dbReference>
<dbReference type="GO" id="GO:0072686">
    <property type="term" value="C:mitotic spindle"/>
    <property type="evidence" value="ECO:0007669"/>
    <property type="project" value="InterPro"/>
</dbReference>
<evidence type="ECO:0000313" key="2">
    <source>
        <dbReference type="EMBL" id="OQO07968.1"/>
    </source>
</evidence>
<dbReference type="GO" id="GO:0042729">
    <property type="term" value="C:DASH complex"/>
    <property type="evidence" value="ECO:0007669"/>
    <property type="project" value="InterPro"/>
</dbReference>
<dbReference type="EMBL" id="NAJO01000013">
    <property type="protein sequence ID" value="OQO07968.1"/>
    <property type="molecule type" value="Genomic_DNA"/>
</dbReference>
<protein>
    <recommendedName>
        <fullName evidence="1">FAD dependent oxidoreductase domain-containing protein</fullName>
    </recommendedName>
</protein>
<accession>A0A1V8T9Q7</accession>
<evidence type="ECO:0000313" key="3">
    <source>
        <dbReference type="Proteomes" id="UP000192596"/>
    </source>
</evidence>
<dbReference type="STRING" id="1507870.A0A1V8T9Q7"/>
<dbReference type="InParanoid" id="A0A1V8T9Q7"/>
<gene>
    <name evidence="2" type="ORF">B0A48_06761</name>
</gene>